<comment type="caution">
    <text evidence="2">The sequence shown here is derived from an EMBL/GenBank/DDBJ whole genome shotgun (WGS) entry which is preliminary data.</text>
</comment>
<protein>
    <submittedName>
        <fullName evidence="2">HNH endonuclease</fullName>
    </submittedName>
</protein>
<dbReference type="Gene3D" id="3.90.75.20">
    <property type="match status" value="1"/>
</dbReference>
<keyword evidence="2" id="KW-0255">Endonuclease</keyword>
<sequence>MLAHRVAWLFEFGVLPSRNEFLLHSCHDRACVAIEHLRLGDHSENMADRAARGNYNTSRGLNNPFARFTDDEVADMRRMISDGIDHSWIATVFGCSRSYLRLIANGTLRAQPTSTPSPAALARRDQLAQAEAHRLWVSEITDVVHPDDEIDGEEWRPTAFDGYFVSSLGRVRGRTMRILTPHVTSAGYAVVHCGRGNPQGVHVLVCQAWHGTRPAPGMHAAHGDGNPLNNTPENLRWATPLENNGRDRLRHGRIPRGTAHHAAKLTPEIVRVIRSQLPGPRGTINRLAREYGVANSTITSIRDNITWRE</sequence>
<keyword evidence="2" id="KW-0540">Nuclease</keyword>
<evidence type="ECO:0000313" key="3">
    <source>
        <dbReference type="Proteomes" id="UP001165368"/>
    </source>
</evidence>
<keyword evidence="3" id="KW-1185">Reference proteome</keyword>
<dbReference type="InterPro" id="IPR003615">
    <property type="entry name" value="HNH_nuc"/>
</dbReference>
<dbReference type="EMBL" id="JAKLTQ010000029">
    <property type="protein sequence ID" value="MCG2624693.1"/>
    <property type="molecule type" value="Genomic_DNA"/>
</dbReference>
<evidence type="ECO:0000313" key="2">
    <source>
        <dbReference type="EMBL" id="MCG2624693.1"/>
    </source>
</evidence>
<proteinExistence type="predicted"/>
<dbReference type="Pfam" id="PF13392">
    <property type="entry name" value="HNH_3"/>
    <property type="match status" value="2"/>
</dbReference>
<organism evidence="2 3">
    <name type="scientific">Arthrobacter hankyongi</name>
    <dbReference type="NCBI Taxonomy" id="2904801"/>
    <lineage>
        <taxon>Bacteria</taxon>
        <taxon>Bacillati</taxon>
        <taxon>Actinomycetota</taxon>
        <taxon>Actinomycetes</taxon>
        <taxon>Micrococcales</taxon>
        <taxon>Micrococcaceae</taxon>
        <taxon>Arthrobacter</taxon>
    </lineage>
</organism>
<keyword evidence="2" id="KW-0378">Hydrolase</keyword>
<feature type="domain" description="HNH nuclease" evidence="1">
    <location>
        <begin position="200"/>
        <end position="244"/>
    </location>
</feature>
<dbReference type="SUPFAM" id="SSF54060">
    <property type="entry name" value="His-Me finger endonucleases"/>
    <property type="match status" value="2"/>
</dbReference>
<feature type="domain" description="HNH nuclease" evidence="1">
    <location>
        <begin position="2"/>
        <end position="46"/>
    </location>
</feature>
<dbReference type="Proteomes" id="UP001165368">
    <property type="component" value="Unassembled WGS sequence"/>
</dbReference>
<gene>
    <name evidence="2" type="ORF">LVY72_22650</name>
</gene>
<evidence type="ECO:0000259" key="1">
    <source>
        <dbReference type="Pfam" id="PF13392"/>
    </source>
</evidence>
<dbReference type="RefSeq" id="WP_237826951.1">
    <property type="nucleotide sequence ID" value="NZ_JAKLTQ010000029.1"/>
</dbReference>
<dbReference type="InterPro" id="IPR044925">
    <property type="entry name" value="His-Me_finger_sf"/>
</dbReference>
<reference evidence="2" key="1">
    <citation type="submission" date="2022-01" db="EMBL/GenBank/DDBJ databases">
        <authorList>
            <person name="Jo J.-H."/>
            <person name="Im W.-T."/>
        </authorList>
    </citation>
    <scope>NUCLEOTIDE SEQUENCE</scope>
    <source>
        <strain evidence="2">I2-34</strain>
    </source>
</reference>
<name>A0ABS9LDV2_9MICC</name>
<dbReference type="GO" id="GO:0004519">
    <property type="term" value="F:endonuclease activity"/>
    <property type="evidence" value="ECO:0007669"/>
    <property type="project" value="UniProtKB-KW"/>
</dbReference>
<accession>A0ABS9LDV2</accession>